<dbReference type="HOGENOM" id="CLU_075601_0_0_1"/>
<protein>
    <recommendedName>
        <fullName evidence="3">Arrestin-like N-terminal domain-containing protein</fullName>
    </recommendedName>
</protein>
<dbReference type="GeneID" id="77676392"/>
<dbReference type="Proteomes" id="UP000054524">
    <property type="component" value="Unassembled WGS sequence"/>
</dbReference>
<sequence>MVCLVGIFYCKKAYSAGELISGYITLQIPSVISIESIILTIDKESEIKVDEVNSKLVSNERATRHLGRFIIYGNRTKRMLPGVHTFPFNFRMVSDEGATIEYKKITQTKNIYALNKYISRCEVKIYGIFKPVAKYTREIHLIEPVLENIQKINYKHQINNCLCFGNKSTEIFIVHDSVLYAGKTHSLEISLSPGASIGKIECYLEMNLCSFTDAINPITLLFPCKTTEINGKISLLVDETVPSETSRNDFFSISYNMVINVAIKGGGTTRILRPVSIRGKDSYGEYTPPEIPESAIYPEKYLSLHC</sequence>
<organism evidence="1 2">
    <name type="scientific">Nematocida ausubeli (strain ATCC PRA-371 / ERTm2)</name>
    <name type="common">Nematode killer fungus</name>
    <dbReference type="NCBI Taxonomy" id="1913371"/>
    <lineage>
        <taxon>Eukaryota</taxon>
        <taxon>Fungi</taxon>
        <taxon>Fungi incertae sedis</taxon>
        <taxon>Microsporidia</taxon>
        <taxon>Nematocida</taxon>
    </lineage>
</organism>
<keyword evidence="2" id="KW-1185">Reference proteome</keyword>
<dbReference type="AlphaFoldDB" id="A0A086J2D1"/>
<gene>
    <name evidence="1" type="ORF">NESG_01419</name>
</gene>
<dbReference type="Gene3D" id="2.60.40.640">
    <property type="match status" value="1"/>
</dbReference>
<reference evidence="1 2" key="1">
    <citation type="journal article" date="2014" name="Genome Announc.">
        <title>Genome Sequence of the Microsporidian Species Nematocida sp1 Strain ERTm6 (ATCC PRA-372).</title>
        <authorList>
            <person name="Bakowski M.A."/>
            <person name="Priest M."/>
            <person name="Young S."/>
            <person name="Cuomo C.A."/>
            <person name="Troemel E.R."/>
        </authorList>
    </citation>
    <scope>NUCLEOTIDE SEQUENCE [LARGE SCALE GENOMIC DNA]</scope>
    <source>
        <strain evidence="1 2">ERTm6</strain>
    </source>
</reference>
<evidence type="ECO:0000313" key="1">
    <source>
        <dbReference type="EMBL" id="KFG26299.1"/>
    </source>
</evidence>
<evidence type="ECO:0008006" key="3">
    <source>
        <dbReference type="Google" id="ProtNLM"/>
    </source>
</evidence>
<accession>A0A086J2D1</accession>
<dbReference type="RefSeq" id="XP_052904854.1">
    <property type="nucleotide sequence ID" value="XM_053049049.1"/>
</dbReference>
<dbReference type="EMBL" id="AKIJ01000003">
    <property type="protein sequence ID" value="KFG26299.1"/>
    <property type="molecule type" value="Genomic_DNA"/>
</dbReference>
<dbReference type="InterPro" id="IPR014752">
    <property type="entry name" value="Arrestin-like_C"/>
</dbReference>
<name>A0A086J2D1_NEMA1</name>
<proteinExistence type="predicted"/>
<evidence type="ECO:0000313" key="2">
    <source>
        <dbReference type="Proteomes" id="UP000054524"/>
    </source>
</evidence>
<comment type="caution">
    <text evidence="1">The sequence shown here is derived from an EMBL/GenBank/DDBJ whole genome shotgun (WGS) entry which is preliminary data.</text>
</comment>